<dbReference type="Gene3D" id="1.10.357.90">
    <property type="match status" value="1"/>
</dbReference>
<dbReference type="GO" id="GO:0046872">
    <property type="term" value="F:metal ion binding"/>
    <property type="evidence" value="ECO:0007669"/>
    <property type="project" value="UniProtKB-KW"/>
</dbReference>
<feature type="region of interest" description="Disordered" evidence="16">
    <location>
        <begin position="202"/>
        <end position="293"/>
    </location>
</feature>
<dbReference type="GO" id="GO:0003968">
    <property type="term" value="F:RNA-directed RNA polymerase activity"/>
    <property type="evidence" value="ECO:0007669"/>
    <property type="project" value="Ensembl"/>
</dbReference>
<dbReference type="Ensembl" id="ENSJJAT00000018412.1">
    <property type="protein sequence ID" value="ENSJJAP00000011931.1"/>
    <property type="gene ID" value="ENSJJAG00000015110.1"/>
</dbReference>
<dbReference type="GO" id="GO:0090399">
    <property type="term" value="P:replicative senescence"/>
    <property type="evidence" value="ECO:0007669"/>
    <property type="project" value="Ensembl"/>
</dbReference>
<evidence type="ECO:0000256" key="2">
    <source>
        <dbReference type="ARBA" id="ARBA00008001"/>
    </source>
</evidence>
<evidence type="ECO:0000256" key="3">
    <source>
        <dbReference type="ARBA" id="ARBA00012493"/>
    </source>
</evidence>
<comment type="catalytic activity">
    <reaction evidence="14 15">
        <text>DNA(n) + a 2'-deoxyribonucleoside 5'-triphosphate = DNA(n+1) + diphosphate</text>
        <dbReference type="Rhea" id="RHEA:22508"/>
        <dbReference type="Rhea" id="RHEA-COMP:17339"/>
        <dbReference type="Rhea" id="RHEA-COMP:17340"/>
        <dbReference type="ChEBI" id="CHEBI:33019"/>
        <dbReference type="ChEBI" id="CHEBI:61560"/>
        <dbReference type="ChEBI" id="CHEBI:173112"/>
        <dbReference type="EC" id="2.7.7.49"/>
    </reaction>
</comment>
<keyword evidence="10 15" id="KW-0779">Telomere</keyword>
<evidence type="ECO:0000256" key="12">
    <source>
        <dbReference type="ARBA" id="ARBA00023242"/>
    </source>
</evidence>
<dbReference type="GO" id="GO:0042645">
    <property type="term" value="C:mitochondrial nucleoid"/>
    <property type="evidence" value="ECO:0007669"/>
    <property type="project" value="Ensembl"/>
</dbReference>
<dbReference type="GO" id="GO:0000049">
    <property type="term" value="F:tRNA binding"/>
    <property type="evidence" value="ECO:0007669"/>
    <property type="project" value="Ensembl"/>
</dbReference>
<evidence type="ECO:0000313" key="19">
    <source>
        <dbReference type="Proteomes" id="UP000694385"/>
    </source>
</evidence>
<dbReference type="GO" id="GO:2001240">
    <property type="term" value="P:negative regulation of extrinsic apoptotic signaling pathway in absence of ligand"/>
    <property type="evidence" value="ECO:0007669"/>
    <property type="project" value="Ensembl"/>
</dbReference>
<dbReference type="Proteomes" id="UP000694385">
    <property type="component" value="Unassembled WGS sequence"/>
</dbReference>
<dbReference type="FunFam" id="1.10.132.70:FF:000001">
    <property type="entry name" value="Telomerase reverse transcriptase"/>
    <property type="match status" value="1"/>
</dbReference>
<dbReference type="GO" id="GO:0006606">
    <property type="term" value="P:protein import into nucleus"/>
    <property type="evidence" value="ECO:0007669"/>
    <property type="project" value="Ensembl"/>
</dbReference>
<dbReference type="GO" id="GO:0003720">
    <property type="term" value="F:telomerase activity"/>
    <property type="evidence" value="ECO:0007669"/>
    <property type="project" value="Ensembl"/>
</dbReference>
<keyword evidence="12 15" id="KW-0539">Nucleus</keyword>
<dbReference type="GO" id="GO:1990572">
    <property type="term" value="C:TERT-RMRP complex"/>
    <property type="evidence" value="ECO:0007669"/>
    <property type="project" value="Ensembl"/>
</dbReference>
<dbReference type="SMART" id="SM00975">
    <property type="entry name" value="Telomerase_RBD"/>
    <property type="match status" value="1"/>
</dbReference>
<dbReference type="GO" id="GO:0031647">
    <property type="term" value="P:regulation of protein stability"/>
    <property type="evidence" value="ECO:0007669"/>
    <property type="project" value="Ensembl"/>
</dbReference>
<evidence type="ECO:0000256" key="9">
    <source>
        <dbReference type="ARBA" id="ARBA00022842"/>
    </source>
</evidence>
<dbReference type="GO" id="GO:0000333">
    <property type="term" value="C:telomerase catalytic core complex"/>
    <property type="evidence" value="ECO:0007669"/>
    <property type="project" value="Ensembl"/>
</dbReference>
<dbReference type="GO" id="GO:0005886">
    <property type="term" value="C:plasma membrane"/>
    <property type="evidence" value="ECO:0007669"/>
    <property type="project" value="Ensembl"/>
</dbReference>
<keyword evidence="11 15" id="KW-0695">RNA-directed DNA polymerase</keyword>
<dbReference type="GO" id="GO:1904751">
    <property type="term" value="P:positive regulation of protein localization to nucleolus"/>
    <property type="evidence" value="ECO:0007669"/>
    <property type="project" value="Ensembl"/>
</dbReference>
<dbReference type="GO" id="GO:0007004">
    <property type="term" value="P:telomere maintenance via telomerase"/>
    <property type="evidence" value="ECO:0007669"/>
    <property type="project" value="Ensembl"/>
</dbReference>
<keyword evidence="7 15" id="KW-0548">Nucleotidyltransferase</keyword>
<dbReference type="GO" id="GO:0042162">
    <property type="term" value="F:telomeric DNA binding"/>
    <property type="evidence" value="ECO:0007669"/>
    <property type="project" value="TreeGrafter"/>
</dbReference>
<dbReference type="GO" id="GO:0042635">
    <property type="term" value="P:positive regulation of hair cycle"/>
    <property type="evidence" value="ECO:0007669"/>
    <property type="project" value="Ensembl"/>
</dbReference>
<reference evidence="18" key="1">
    <citation type="submission" date="2025-08" db="UniProtKB">
        <authorList>
            <consortium name="Ensembl"/>
        </authorList>
    </citation>
    <scope>IDENTIFICATION</scope>
</reference>
<evidence type="ECO:0000256" key="14">
    <source>
        <dbReference type="ARBA" id="ARBA00048173"/>
    </source>
</evidence>
<dbReference type="InterPro" id="IPR000477">
    <property type="entry name" value="RT_dom"/>
</dbReference>
<dbReference type="PRINTS" id="PR01365">
    <property type="entry name" value="TELOMERASERT"/>
</dbReference>
<keyword evidence="6 15" id="KW-0808">Transferase</keyword>
<dbReference type="GO" id="GO:0071456">
    <property type="term" value="P:cellular response to hypoxia"/>
    <property type="evidence" value="ECO:0007669"/>
    <property type="project" value="Ensembl"/>
</dbReference>
<dbReference type="GO" id="GO:2000648">
    <property type="term" value="P:positive regulation of stem cell proliferation"/>
    <property type="evidence" value="ECO:0007669"/>
    <property type="project" value="Ensembl"/>
</dbReference>
<feature type="compositionally biased region" description="Low complexity" evidence="16">
    <location>
        <begin position="262"/>
        <end position="275"/>
    </location>
</feature>
<dbReference type="InterPro" id="IPR021891">
    <property type="entry name" value="Telomerase_RBD"/>
</dbReference>
<evidence type="ECO:0000256" key="8">
    <source>
        <dbReference type="ARBA" id="ARBA00022723"/>
    </source>
</evidence>
<dbReference type="GO" id="GO:0030422">
    <property type="term" value="P:siRNA processing"/>
    <property type="evidence" value="ECO:0007669"/>
    <property type="project" value="Ensembl"/>
</dbReference>
<evidence type="ECO:0000256" key="16">
    <source>
        <dbReference type="SAM" id="MobiDB-lite"/>
    </source>
</evidence>
<dbReference type="GO" id="GO:0005829">
    <property type="term" value="C:cytosol"/>
    <property type="evidence" value="ECO:0007669"/>
    <property type="project" value="Ensembl"/>
</dbReference>
<organism evidence="18 19">
    <name type="scientific">Jaculus jaculus</name>
    <name type="common">Lesser Egyptian jerboa</name>
    <dbReference type="NCBI Taxonomy" id="51337"/>
    <lineage>
        <taxon>Eukaryota</taxon>
        <taxon>Metazoa</taxon>
        <taxon>Chordata</taxon>
        <taxon>Craniata</taxon>
        <taxon>Vertebrata</taxon>
        <taxon>Euteleostomi</taxon>
        <taxon>Mammalia</taxon>
        <taxon>Eutheria</taxon>
        <taxon>Euarchontoglires</taxon>
        <taxon>Glires</taxon>
        <taxon>Rodentia</taxon>
        <taxon>Myomorpha</taxon>
        <taxon>Dipodoidea</taxon>
        <taxon>Dipodidae</taxon>
        <taxon>Dipodinae</taxon>
        <taxon>Jaculus</taxon>
    </lineage>
</organism>
<feature type="domain" description="Reverse transcriptase" evidence="17">
    <location>
        <begin position="568"/>
        <end position="897"/>
    </location>
</feature>
<dbReference type="GO" id="GO:0046326">
    <property type="term" value="P:positive regulation of D-glucose import"/>
    <property type="evidence" value="ECO:0007669"/>
    <property type="project" value="Ensembl"/>
</dbReference>
<dbReference type="Pfam" id="PF12009">
    <property type="entry name" value="Telomerase_RBD"/>
    <property type="match status" value="1"/>
</dbReference>
<dbReference type="PROSITE" id="PS50878">
    <property type="entry name" value="RT_POL"/>
    <property type="match status" value="1"/>
</dbReference>
<dbReference type="GO" id="GO:0022616">
    <property type="term" value="P:DNA strand elongation"/>
    <property type="evidence" value="ECO:0007669"/>
    <property type="project" value="Ensembl"/>
</dbReference>
<evidence type="ECO:0000256" key="13">
    <source>
        <dbReference type="ARBA" id="ARBA00032044"/>
    </source>
</evidence>
<dbReference type="GO" id="GO:0016605">
    <property type="term" value="C:PML body"/>
    <property type="evidence" value="ECO:0007669"/>
    <property type="project" value="UniProtKB-SubCell"/>
</dbReference>
<dbReference type="AlphaFoldDB" id="A0A8C5KPZ6"/>
<keyword evidence="9 15" id="KW-0460">Magnesium</keyword>
<dbReference type="GO" id="GO:0001223">
    <property type="term" value="F:transcription coactivator binding"/>
    <property type="evidence" value="ECO:0007669"/>
    <property type="project" value="Ensembl"/>
</dbReference>
<comment type="domain">
    <text evidence="15">The RNA-interacting domain 2 (RD2) is essential for both interaction with the CR4-CR5 domain of TERC and for DNA synthesis.</text>
</comment>
<dbReference type="GO" id="GO:2000773">
    <property type="term" value="P:negative regulation of cellular senescence"/>
    <property type="evidence" value="ECO:0007669"/>
    <property type="project" value="Ensembl"/>
</dbReference>
<comment type="domain">
    <text evidence="15">The primer grip sequence in the RT domain is required for telomerase activity and for stable association with short telomeric primers.</text>
</comment>
<accession>A0A8C5KPZ6</accession>
<dbReference type="GO" id="GO:0007005">
    <property type="term" value="P:mitochondrion organization"/>
    <property type="evidence" value="ECO:0007669"/>
    <property type="project" value="Ensembl"/>
</dbReference>
<evidence type="ECO:0000256" key="15">
    <source>
        <dbReference type="RuleBase" id="RU365061"/>
    </source>
</evidence>
<comment type="domain">
    <text evidence="15">The RNA-interacting domain 1 (RD1)/N-terminal extension (NTE) is required for interaction with the pseudoknot-template domain of each of TERC dimers. It contains anchor sites that bind primer nucleotides upstream of the RNA-DNA hybrid and is thus an essential determinant of repeat addition processivity.</text>
</comment>
<evidence type="ECO:0000256" key="4">
    <source>
        <dbReference type="ARBA" id="ARBA00016182"/>
    </source>
</evidence>
<feature type="compositionally biased region" description="Basic and acidic residues" evidence="16">
    <location>
        <begin position="228"/>
        <end position="238"/>
    </location>
</feature>
<dbReference type="Gene3D" id="1.10.132.70">
    <property type="match status" value="1"/>
</dbReference>
<sequence>MPRAPGCQAVRALLRTRYREVLPLETFVGRLGPEGHQLVRQDDPEAFRTLVDQCLVCVPWDAHPPPASPSFRQVSSLKELVARVLQRLCERGSRNVLAFGFALLNGARGGPPIAFTTSVRSYLPNTVTESLRVSSAWALLLRRVGDDVLAHLLSRCALYLLVPPSCAYQVCGSPLYELGSPADAWPPSSVASPGRTSRLWEAPAQGAKRRLDGPSASLPLAKKPRYHLLQEEGPDRRATPAHRGKACVPGPAETSPRVVVEATGSEGKASSSGAARYETSSPTSPVSRPCQDALRPQPCVETKRCLYSWPGGQERLGHTFLLSTLRPSLTGARRLLETIFLGLPPKGSAAPRSRRRLSPRYWRMRPLFQQLLSNHARCPYRALLRTHCPLRVTASRSRTPAAAPEDTGPQAVIRLLRCHSSPWQVYAFLRACLRRVVPPGLWGSRHNERRFLRNTKKFLSLGKHSKLSLGELTWKMRVQDCVWLRSSPGDCVPAAEHRLRERVLASFLFWLLDTYVVQLLRSLFYITETTFQKNRLFFYRKSVWSKLQRRGVRQHFERARLRELSPAEVRRHQKTWPSVPTCKLRFIPKPNGLRPIVNMDTRGLHRERKGQHFTQRIKTLFSVLNYERAQHPGLLGASLLGMDDIYRVWKAFVLRVRAQDPTPRLYFVKADVTGAYDAIPQDKLMEVVASVIKPQENTYCVRQYAVVQRSAQGYICKSFRRQVRPLKVLEPQALGSFLILIKELNEIRLRRIITNSSLNETSSSLFDCLLHFVRNSVLRVGGRCYVQYQGIPQGSILSTLLCSLCYGDMENKLFAGVQQDGLDARDFPKAGPVLRWYARTCVDTRSTCVTSVPHECAAPRTRGTPRVGAQDAHSSVQAPLHVSDQRPSRLPWLLPRLHACVLQLPFDQRVQKNPSFFLTVISDMATCCHATLRAKNAGMSLGGRGASGPFPSEAARWLCYEAFLLKLSCHPATYKRLLGPLRTDQLFQKLPEATVAILKAAADPALTTDFKNILD</sequence>
<dbReference type="GO" id="GO:0070200">
    <property type="term" value="P:establishment of protein localization to telomere"/>
    <property type="evidence" value="ECO:0007669"/>
    <property type="project" value="Ensembl"/>
</dbReference>
<evidence type="ECO:0000256" key="6">
    <source>
        <dbReference type="ARBA" id="ARBA00022679"/>
    </source>
</evidence>
<name>A0A8C5KPZ6_JACJA</name>
<keyword evidence="5 15" id="KW-0158">Chromosome</keyword>
<dbReference type="Pfam" id="PF21399">
    <property type="entry name" value="TERT_C"/>
    <property type="match status" value="1"/>
</dbReference>
<dbReference type="EC" id="2.7.7.49" evidence="3 15"/>
<proteinExistence type="inferred from homology"/>
<dbReference type="GO" id="GO:1902895">
    <property type="term" value="P:positive regulation of miRNA transcription"/>
    <property type="evidence" value="ECO:0007669"/>
    <property type="project" value="Ensembl"/>
</dbReference>
<evidence type="ECO:0000256" key="1">
    <source>
        <dbReference type="ARBA" id="ARBA00004574"/>
    </source>
</evidence>
<dbReference type="OMA" id="SYKAVQW"/>
<dbReference type="GO" id="GO:0042803">
    <property type="term" value="F:protein homodimerization activity"/>
    <property type="evidence" value="ECO:0007669"/>
    <property type="project" value="Ensembl"/>
</dbReference>
<dbReference type="InterPro" id="IPR003545">
    <property type="entry name" value="Telomerase_RT"/>
</dbReference>
<dbReference type="PANTHER" id="PTHR12066">
    <property type="entry name" value="TELOMERASE REVERSE TRANSCRIPTASE"/>
    <property type="match status" value="1"/>
</dbReference>
<evidence type="ECO:0000259" key="17">
    <source>
        <dbReference type="PROSITE" id="PS50878"/>
    </source>
</evidence>
<reference evidence="18" key="2">
    <citation type="submission" date="2025-09" db="UniProtKB">
        <authorList>
            <consortium name="Ensembl"/>
        </authorList>
    </citation>
    <scope>IDENTIFICATION</scope>
</reference>
<comment type="similarity">
    <text evidence="2 15">Belongs to the reverse transcriptase family. Telomerase subfamily.</text>
</comment>
<evidence type="ECO:0000256" key="7">
    <source>
        <dbReference type="ARBA" id="ARBA00022695"/>
    </source>
</evidence>
<evidence type="ECO:0000256" key="5">
    <source>
        <dbReference type="ARBA" id="ARBA00022454"/>
    </source>
</evidence>
<keyword evidence="19" id="KW-1185">Reference proteome</keyword>
<dbReference type="GO" id="GO:0140745">
    <property type="term" value="P:siRNA transcription"/>
    <property type="evidence" value="ECO:0007669"/>
    <property type="project" value="Ensembl"/>
</dbReference>
<dbReference type="GO" id="GO:0070034">
    <property type="term" value="F:telomerase RNA binding"/>
    <property type="evidence" value="ECO:0007669"/>
    <property type="project" value="Ensembl"/>
</dbReference>
<dbReference type="GO" id="GO:0098680">
    <property type="term" value="F:template-free RNA nucleotidyltransferase"/>
    <property type="evidence" value="ECO:0007669"/>
    <property type="project" value="Ensembl"/>
</dbReference>
<dbReference type="GO" id="GO:0030177">
    <property type="term" value="P:positive regulation of Wnt signaling pathway"/>
    <property type="evidence" value="ECO:0007669"/>
    <property type="project" value="Ensembl"/>
</dbReference>
<dbReference type="GO" id="GO:0000781">
    <property type="term" value="C:chromosome, telomeric region"/>
    <property type="evidence" value="ECO:0007669"/>
    <property type="project" value="UniProtKB-SubCell"/>
</dbReference>
<dbReference type="GeneTree" id="ENSGT00390000018531"/>
<dbReference type="InterPro" id="IPR049139">
    <property type="entry name" value="TERT_C"/>
</dbReference>
<evidence type="ECO:0000256" key="10">
    <source>
        <dbReference type="ARBA" id="ARBA00022895"/>
    </source>
</evidence>
<comment type="function">
    <text evidence="15">Telomerase is a ribonucleoprotein enzyme essential for the replication of chromosome termini in most eukaryotes. Active in progenitor and cancer cells. Inactive, or very low activity, in normal somatic cells. Catalytic component of the teleromerase holoenzyme complex whose main activity is the elongation of telomeres by acting as a reverse transcriptase that adds simple sequence repeats to chromosome ends by copying a template sequence within the RNA component of the enzyme. Catalyzes the RNA-dependent extension of 3'-chromosomal termini with the 6-nucleotide telomeric repeat unit, 5'-TTAGGG-3'. The catalytic cycle involves primer binding, primer extension and release of product once the template boundary has been reached or nascent product translocation followed by further extension. More active on substrates containing 2 or 3 telomeric repeats. Telomerase activity is regulated by a number of factors including telomerase complex-associated proteins, chaperones and polypeptide modifiers. Modulates Wnt signaling. Plays important roles in aging and antiapoptosis.</text>
</comment>
<evidence type="ECO:0000313" key="18">
    <source>
        <dbReference type="Ensembl" id="ENSJJAP00000011931.1"/>
    </source>
</evidence>
<comment type="subcellular location">
    <subcellularLocation>
        <location evidence="1 15">Chromosome</location>
        <location evidence="1 15">Telomere</location>
    </subcellularLocation>
    <subcellularLocation>
        <location evidence="15">Nucleus</location>
        <location evidence="15">Nucleolus</location>
    </subcellularLocation>
    <subcellularLocation>
        <location evidence="15">Nucleus</location>
        <location evidence="15">Nucleoplasm</location>
    </subcellularLocation>
    <subcellularLocation>
        <location evidence="15">Nucleus</location>
    </subcellularLocation>
    <subcellularLocation>
        <location evidence="15">Cytoplasm</location>
    </subcellularLocation>
    <subcellularLocation>
        <location evidence="15">Nucleus</location>
        <location evidence="15">PML body</location>
    </subcellularLocation>
    <text evidence="15">Shuttling between nuclear and cytoplasm depends on cell cycle, phosphorylation states, transformation and DNA damage. Diffuse localization in the nucleoplasm. Enriched in nucleoli of certain cell types. Translocated to the cytoplasm via nuclear pores in a CRM1/RAN-dependent manner involving oxidative stress-mediated phosphorylation at Tyr. Dephosphorylation at this site by SHP2 retains TERT in the nucleus. Translocated to the nucleus by phosphorylation by AKT.</text>
</comment>
<gene>
    <name evidence="18" type="primary">Tert</name>
</gene>
<keyword evidence="8 15" id="KW-0479">Metal-binding</keyword>
<dbReference type="GO" id="GO:0051087">
    <property type="term" value="F:protein-folding chaperone binding"/>
    <property type="evidence" value="ECO:0007669"/>
    <property type="project" value="Ensembl"/>
</dbReference>
<evidence type="ECO:0000256" key="11">
    <source>
        <dbReference type="ARBA" id="ARBA00022918"/>
    </source>
</evidence>
<dbReference type="GO" id="GO:0005730">
    <property type="term" value="C:nucleolus"/>
    <property type="evidence" value="ECO:0007669"/>
    <property type="project" value="UniProtKB-SubCell"/>
</dbReference>
<dbReference type="PANTHER" id="PTHR12066:SF0">
    <property type="entry name" value="TELOMERASE REVERSE TRANSCRIPTASE"/>
    <property type="match status" value="1"/>
</dbReference>
<dbReference type="GO" id="GO:0016607">
    <property type="term" value="C:nuclear speck"/>
    <property type="evidence" value="ECO:0007669"/>
    <property type="project" value="Ensembl"/>
</dbReference>
<protein>
    <recommendedName>
        <fullName evidence="4 15">Telomerase reverse transcriptase</fullName>
        <ecNumber evidence="3 15">2.7.7.49</ecNumber>
    </recommendedName>
    <alternativeName>
        <fullName evidence="13 15">Telomerase catalytic subunit</fullName>
    </alternativeName>
</protein>